<sequence>MNKNQIADALKEGGYLDHNNAFLEGYLGAKPKSFFGMFKDVGYSISRQIVLSYADGALCIVKFKKKQIVSVAKFKLEDVIAYSTQEDGPSKIMNIYASVEGKKNDYYFKTMQDIGAMDRLIVAGRK</sequence>
<dbReference type="AlphaFoldDB" id="A0A4V1QV32"/>
<comment type="caution">
    <text evidence="1">The sequence shown here is derived from an EMBL/GenBank/DDBJ whole genome shotgun (WGS) entry which is preliminary data.</text>
</comment>
<organism evidence="1 2">
    <name type="scientific">Candidatus Borkfalkia ceftriaxoniphila</name>
    <dbReference type="NCBI Taxonomy" id="2508949"/>
    <lineage>
        <taxon>Bacteria</taxon>
        <taxon>Bacillati</taxon>
        <taxon>Bacillota</taxon>
        <taxon>Clostridia</taxon>
        <taxon>Christensenellales</taxon>
        <taxon>Christensenellaceae</taxon>
        <taxon>Candidatus Borkfalkia</taxon>
    </lineage>
</organism>
<name>A0A4V1QV32_9FIRM</name>
<dbReference type="EMBL" id="SDOZ01000002">
    <property type="protein sequence ID" value="RXZ61246.1"/>
    <property type="molecule type" value="Genomic_DNA"/>
</dbReference>
<gene>
    <name evidence="1" type="ORF">ESZ91_02360</name>
</gene>
<dbReference type="Proteomes" id="UP000291269">
    <property type="component" value="Unassembled WGS sequence"/>
</dbReference>
<protein>
    <submittedName>
        <fullName evidence="1">Uncharacterized protein</fullName>
    </submittedName>
</protein>
<keyword evidence="2" id="KW-1185">Reference proteome</keyword>
<dbReference type="RefSeq" id="WP_129223742.1">
    <property type="nucleotide sequence ID" value="NZ_SDOZ01000002.1"/>
</dbReference>
<evidence type="ECO:0000313" key="2">
    <source>
        <dbReference type="Proteomes" id="UP000291269"/>
    </source>
</evidence>
<proteinExistence type="predicted"/>
<reference evidence="1 2" key="1">
    <citation type="journal article" date="2019" name="Gut">
        <title>Antibiotics-induced monodominance of a novel gut bacterial order.</title>
        <authorList>
            <person name="Hildebrand F."/>
            <person name="Moitinho-Silva L."/>
            <person name="Blasche S."/>
            <person name="Jahn M.T."/>
            <person name="Gossmann T.I."/>
            <person name="Heuerta-Cepas J."/>
            <person name="Hercog R."/>
            <person name="Luetge M."/>
            <person name="Bahram M."/>
            <person name="Pryszlak A."/>
            <person name="Alves R.J."/>
            <person name="Waszak S.M."/>
            <person name="Zhu A."/>
            <person name="Ye L."/>
            <person name="Costea P.I."/>
            <person name="Aalvink S."/>
            <person name="Belzer C."/>
            <person name="Forslund S.K."/>
            <person name="Sunagawa S."/>
            <person name="Hentschel U."/>
            <person name="Merten C."/>
            <person name="Patil K.R."/>
            <person name="Benes V."/>
            <person name="Bork P."/>
        </authorList>
    </citation>
    <scope>NUCLEOTIDE SEQUENCE [LARGE SCALE GENOMIC DNA]</scope>
    <source>
        <strain evidence="1 2">HDS1380</strain>
    </source>
</reference>
<evidence type="ECO:0000313" key="1">
    <source>
        <dbReference type="EMBL" id="RXZ61246.1"/>
    </source>
</evidence>
<accession>A0A4V1QV32</accession>